<reference evidence="5 6" key="1">
    <citation type="submission" date="2016-11" db="EMBL/GenBank/DDBJ databases">
        <title>The macronuclear genome of Stentor coeruleus: a giant cell with tiny introns.</title>
        <authorList>
            <person name="Slabodnick M."/>
            <person name="Ruby J.G."/>
            <person name="Reiff S.B."/>
            <person name="Swart E.C."/>
            <person name="Gosai S."/>
            <person name="Prabakaran S."/>
            <person name="Witkowska E."/>
            <person name="Larue G.E."/>
            <person name="Fisher S."/>
            <person name="Freeman R.M."/>
            <person name="Gunawardena J."/>
            <person name="Chu W."/>
            <person name="Stover N.A."/>
            <person name="Gregory B.D."/>
            <person name="Nowacki M."/>
            <person name="Derisi J."/>
            <person name="Roy S.W."/>
            <person name="Marshall W.F."/>
            <person name="Sood P."/>
        </authorList>
    </citation>
    <scope>NUCLEOTIDE SEQUENCE [LARGE SCALE GENOMIC DNA]</scope>
    <source>
        <strain evidence="5">WM001</strain>
    </source>
</reference>
<gene>
    <name evidence="5" type="ORF">SteCoe_26207</name>
</gene>
<keyword evidence="2" id="KW-0964">Secreted</keyword>
<dbReference type="InterPro" id="IPR055372">
    <property type="entry name" value="CBM96"/>
</dbReference>
<dbReference type="EMBL" id="MPUH01000728">
    <property type="protein sequence ID" value="OMJ74791.1"/>
    <property type="molecule type" value="Genomic_DNA"/>
</dbReference>
<dbReference type="NCBIfam" id="NF033679">
    <property type="entry name" value="DNRLRE_dom"/>
    <property type="match status" value="1"/>
</dbReference>
<evidence type="ECO:0000313" key="6">
    <source>
        <dbReference type="Proteomes" id="UP000187209"/>
    </source>
</evidence>
<dbReference type="AlphaFoldDB" id="A0A1R2BDE4"/>
<dbReference type="Pfam" id="PF24517">
    <property type="entry name" value="CBM96"/>
    <property type="match status" value="1"/>
</dbReference>
<protein>
    <recommendedName>
        <fullName evidence="4">Carbohydrate-binding module family 96 domain-containing protein</fullName>
    </recommendedName>
</protein>
<evidence type="ECO:0000259" key="4">
    <source>
        <dbReference type="Pfam" id="PF24517"/>
    </source>
</evidence>
<sequence length="244" mass="27953">METPISLVYKNEVKFFMSSVIRVIAIQTLFNISSSNIWLQDVFDNVYFPNSDGEILNLSQKIFSVQPSTTQMKLETIFINRTDSRFVSTSGEYNPGNHLTTGSSIQWKNTRNTIVQFGNLTSVGDKNIVKAYLRLYGNSRCSNCCADPKEVTLHRIEEYYFSTTKWADQPNYTSEPVTSIMVGETGEARFSWDITGLTKSWIDKKYPNYGLLLKQNESWDIESTKYFAQNARTPTLEVIYLVTN</sequence>
<dbReference type="Proteomes" id="UP000187209">
    <property type="component" value="Unassembled WGS sequence"/>
</dbReference>
<proteinExistence type="predicted"/>
<accession>A0A1R2BDE4</accession>
<evidence type="ECO:0000256" key="3">
    <source>
        <dbReference type="ARBA" id="ARBA00022729"/>
    </source>
</evidence>
<evidence type="ECO:0000256" key="2">
    <source>
        <dbReference type="ARBA" id="ARBA00022525"/>
    </source>
</evidence>
<keyword evidence="6" id="KW-1185">Reference proteome</keyword>
<evidence type="ECO:0000313" key="5">
    <source>
        <dbReference type="EMBL" id="OMJ74791.1"/>
    </source>
</evidence>
<evidence type="ECO:0000256" key="1">
    <source>
        <dbReference type="ARBA" id="ARBA00004613"/>
    </source>
</evidence>
<name>A0A1R2BDE4_9CILI</name>
<organism evidence="5 6">
    <name type="scientific">Stentor coeruleus</name>
    <dbReference type="NCBI Taxonomy" id="5963"/>
    <lineage>
        <taxon>Eukaryota</taxon>
        <taxon>Sar</taxon>
        <taxon>Alveolata</taxon>
        <taxon>Ciliophora</taxon>
        <taxon>Postciliodesmatophora</taxon>
        <taxon>Heterotrichea</taxon>
        <taxon>Heterotrichida</taxon>
        <taxon>Stentoridae</taxon>
        <taxon>Stentor</taxon>
    </lineage>
</organism>
<comment type="subcellular location">
    <subcellularLocation>
        <location evidence="1">Secreted</location>
    </subcellularLocation>
</comment>
<comment type="caution">
    <text evidence="5">The sequence shown here is derived from an EMBL/GenBank/DDBJ whole genome shotgun (WGS) entry which is preliminary data.</text>
</comment>
<keyword evidence="3" id="KW-0732">Signal</keyword>
<feature type="domain" description="Carbohydrate-binding module family 96" evidence="4">
    <location>
        <begin position="97"/>
        <end position="236"/>
    </location>
</feature>
<dbReference type="GO" id="GO:0005576">
    <property type="term" value="C:extracellular region"/>
    <property type="evidence" value="ECO:0007669"/>
    <property type="project" value="UniProtKB-SubCell"/>
</dbReference>